<reference evidence="4 5" key="1">
    <citation type="submission" date="2019-07" db="EMBL/GenBank/DDBJ databases">
        <title>Genomes of Cafeteria roenbergensis.</title>
        <authorList>
            <person name="Fischer M.G."/>
            <person name="Hackl T."/>
            <person name="Roman M."/>
        </authorList>
    </citation>
    <scope>NUCLEOTIDE SEQUENCE [LARGE SCALE GENOMIC DNA]</scope>
    <source>
        <strain evidence="4 5">E4-10P</strain>
    </source>
</reference>
<evidence type="ECO:0000259" key="3">
    <source>
        <dbReference type="PROSITE" id="PS50053"/>
    </source>
</evidence>
<evidence type="ECO:0000256" key="1">
    <source>
        <dbReference type="SAM" id="MobiDB-lite"/>
    </source>
</evidence>
<keyword evidence="2" id="KW-0812">Transmembrane</keyword>
<dbReference type="InterPro" id="IPR000626">
    <property type="entry name" value="Ubiquitin-like_dom"/>
</dbReference>
<evidence type="ECO:0000313" key="4">
    <source>
        <dbReference type="EMBL" id="KAA0169108.1"/>
    </source>
</evidence>
<feature type="region of interest" description="Disordered" evidence="1">
    <location>
        <begin position="80"/>
        <end position="100"/>
    </location>
</feature>
<proteinExistence type="predicted"/>
<dbReference type="Gene3D" id="3.10.20.90">
    <property type="entry name" value="Phosphatidylinositol 3-kinase Catalytic Subunit, Chain A, domain 1"/>
    <property type="match status" value="1"/>
</dbReference>
<feature type="domain" description="Ubiquitin-like" evidence="3">
    <location>
        <begin position="2"/>
        <end position="76"/>
    </location>
</feature>
<keyword evidence="2" id="KW-0472">Membrane</keyword>
<evidence type="ECO:0000313" key="5">
    <source>
        <dbReference type="Proteomes" id="UP000322899"/>
    </source>
</evidence>
<protein>
    <recommendedName>
        <fullName evidence="3">Ubiquitin-like domain-containing protein</fullName>
    </recommendedName>
</protein>
<dbReference type="EMBL" id="VLTO01000073">
    <property type="protein sequence ID" value="KAA0169108.1"/>
    <property type="molecule type" value="Genomic_DNA"/>
</dbReference>
<dbReference type="PROSITE" id="PS50053">
    <property type="entry name" value="UBIQUITIN_2"/>
    <property type="match status" value="1"/>
</dbReference>
<organism evidence="4 5">
    <name type="scientific">Cafeteria roenbergensis</name>
    <name type="common">Marine flagellate</name>
    <dbReference type="NCBI Taxonomy" id="33653"/>
    <lineage>
        <taxon>Eukaryota</taxon>
        <taxon>Sar</taxon>
        <taxon>Stramenopiles</taxon>
        <taxon>Bigyra</taxon>
        <taxon>Opalozoa</taxon>
        <taxon>Bicosoecida</taxon>
        <taxon>Cafeteriaceae</taxon>
        <taxon>Cafeteria</taxon>
    </lineage>
</organism>
<dbReference type="InterPro" id="IPR029071">
    <property type="entry name" value="Ubiquitin-like_domsf"/>
</dbReference>
<dbReference type="Proteomes" id="UP000322899">
    <property type="component" value="Unassembled WGS sequence"/>
</dbReference>
<dbReference type="AlphaFoldDB" id="A0A5A8DV24"/>
<feature type="region of interest" description="Disordered" evidence="1">
    <location>
        <begin position="258"/>
        <end position="293"/>
    </location>
</feature>
<comment type="caution">
    <text evidence="4">The sequence shown here is derived from an EMBL/GenBank/DDBJ whole genome shotgun (WGS) entry which is preliminary data.</text>
</comment>
<dbReference type="SUPFAM" id="SSF54236">
    <property type="entry name" value="Ubiquitin-like"/>
    <property type="match status" value="1"/>
</dbReference>
<evidence type="ECO:0000256" key="2">
    <source>
        <dbReference type="SAM" id="Phobius"/>
    </source>
</evidence>
<keyword evidence="2" id="KW-1133">Transmembrane helix</keyword>
<gene>
    <name evidence="4" type="ORF">FNF27_07060</name>
</gene>
<sequence length="293" mass="30523">MRTVHIQLVNGTRFTLDAGACATVGQLRDLVSSSLPGGQAGQPVRLVASGRLLRNDAESLESCRVVDGCIVHAMVQPGARARGGTASHPTPTAPPPAAPEPPVDVVAMGLDRLVAIGAPRDQVETLRAVYLAEIQMIADRLPQQGDVSQHWRRAEDAFLAAQPCPHTAGPTEFVANIQPLLRAAAAAGRLPVPIGTPGPVSCGMASASFLYGLFIGYLAGFWAMLFLTRTGPGRQYFLTGCLLGVMLHVAGPSLFDPVGPAPQPQPRGTDFTTNPPIALPPSLRGTTAPAGGR</sequence>
<feature type="transmembrane region" description="Helical" evidence="2">
    <location>
        <begin position="209"/>
        <end position="227"/>
    </location>
</feature>
<feature type="compositionally biased region" description="Pro residues" evidence="1">
    <location>
        <begin position="91"/>
        <end position="100"/>
    </location>
</feature>
<name>A0A5A8DV24_CAFRO</name>
<accession>A0A5A8DV24</accession>